<feature type="compositionally biased region" description="Low complexity" evidence="6">
    <location>
        <begin position="374"/>
        <end position="384"/>
    </location>
</feature>
<dbReference type="InterPro" id="IPR001650">
    <property type="entry name" value="Helicase_C-like"/>
</dbReference>
<feature type="domain" description="Helicase C-terminal" evidence="8">
    <location>
        <begin position="402"/>
        <end position="600"/>
    </location>
</feature>
<dbReference type="FunFam" id="1.10.3380.20:FF:000005">
    <property type="entry name" value="DNA-directed DNA polymerase theta, putative"/>
    <property type="match status" value="1"/>
</dbReference>
<dbReference type="EMBL" id="JAPDFR010000002">
    <property type="protein sequence ID" value="KAK0389621.1"/>
    <property type="molecule type" value="Genomic_DNA"/>
</dbReference>
<dbReference type="Proteomes" id="UP001175261">
    <property type="component" value="Unassembled WGS sequence"/>
</dbReference>
<organism evidence="9 10">
    <name type="scientific">Sarocladium strictum</name>
    <name type="common">Black bundle disease fungus</name>
    <name type="synonym">Acremonium strictum</name>
    <dbReference type="NCBI Taxonomy" id="5046"/>
    <lineage>
        <taxon>Eukaryota</taxon>
        <taxon>Fungi</taxon>
        <taxon>Dikarya</taxon>
        <taxon>Ascomycota</taxon>
        <taxon>Pezizomycotina</taxon>
        <taxon>Sordariomycetes</taxon>
        <taxon>Hypocreomycetidae</taxon>
        <taxon>Hypocreales</taxon>
        <taxon>Sarocladiaceae</taxon>
        <taxon>Sarocladium</taxon>
    </lineage>
</organism>
<dbReference type="PANTHER" id="PTHR47961">
    <property type="entry name" value="DNA POLYMERASE THETA, PUTATIVE (AFU_ORTHOLOGUE AFUA_1G05260)-RELATED"/>
    <property type="match status" value="1"/>
</dbReference>
<dbReference type="GO" id="GO:0003676">
    <property type="term" value="F:nucleic acid binding"/>
    <property type="evidence" value="ECO:0007669"/>
    <property type="project" value="InterPro"/>
</dbReference>
<name>A0AA39GMA2_SARSR</name>
<evidence type="ECO:0000313" key="10">
    <source>
        <dbReference type="Proteomes" id="UP001175261"/>
    </source>
</evidence>
<keyword evidence="3" id="KW-0347">Helicase</keyword>
<evidence type="ECO:0000256" key="5">
    <source>
        <dbReference type="ARBA" id="ARBA00048988"/>
    </source>
</evidence>
<evidence type="ECO:0000256" key="3">
    <source>
        <dbReference type="ARBA" id="ARBA00022806"/>
    </source>
</evidence>
<dbReference type="SMART" id="SM00487">
    <property type="entry name" value="DEXDc"/>
    <property type="match status" value="1"/>
</dbReference>
<dbReference type="GO" id="GO:0043138">
    <property type="term" value="F:3'-5' DNA helicase activity"/>
    <property type="evidence" value="ECO:0007669"/>
    <property type="project" value="UniProtKB-EC"/>
</dbReference>
<reference evidence="9" key="1">
    <citation type="submission" date="2022-10" db="EMBL/GenBank/DDBJ databases">
        <title>Determination and structural analysis of whole genome sequence of Sarocladium strictum F4-1.</title>
        <authorList>
            <person name="Hu L."/>
            <person name="Jiang Y."/>
        </authorList>
    </citation>
    <scope>NUCLEOTIDE SEQUENCE</scope>
    <source>
        <strain evidence="9">F4-1</strain>
    </source>
</reference>
<dbReference type="Pfam" id="PF00271">
    <property type="entry name" value="Helicase_C"/>
    <property type="match status" value="1"/>
</dbReference>
<dbReference type="Pfam" id="PF21099">
    <property type="entry name" value="POLQ_helical"/>
    <property type="match status" value="1"/>
</dbReference>
<feature type="region of interest" description="Disordered" evidence="6">
    <location>
        <begin position="14"/>
        <end position="39"/>
    </location>
</feature>
<dbReference type="InterPro" id="IPR014001">
    <property type="entry name" value="Helicase_ATP-bd"/>
</dbReference>
<evidence type="ECO:0000256" key="2">
    <source>
        <dbReference type="ARBA" id="ARBA00022801"/>
    </source>
</evidence>
<evidence type="ECO:0000259" key="7">
    <source>
        <dbReference type="PROSITE" id="PS51192"/>
    </source>
</evidence>
<dbReference type="Pfam" id="PF20470">
    <property type="entry name" value="HTH_61"/>
    <property type="match status" value="1"/>
</dbReference>
<dbReference type="PANTHER" id="PTHR47961:SF6">
    <property type="entry name" value="DNA-DIRECTED DNA POLYMERASE"/>
    <property type="match status" value="1"/>
</dbReference>
<dbReference type="SMART" id="SM00490">
    <property type="entry name" value="HELICc"/>
    <property type="match status" value="1"/>
</dbReference>
<keyword evidence="2" id="KW-0378">Hydrolase</keyword>
<feature type="domain" description="Helicase ATP-binding" evidence="7">
    <location>
        <begin position="146"/>
        <end position="339"/>
    </location>
</feature>
<protein>
    <recommendedName>
        <fullName evidence="11">DNA polymerase theta subunit</fullName>
    </recommendedName>
</protein>
<evidence type="ECO:0000256" key="1">
    <source>
        <dbReference type="ARBA" id="ARBA00022741"/>
    </source>
</evidence>
<feature type="compositionally biased region" description="Polar residues" evidence="6">
    <location>
        <begin position="14"/>
        <end position="29"/>
    </location>
</feature>
<dbReference type="Gene3D" id="3.40.50.300">
    <property type="entry name" value="P-loop containing nucleotide triphosphate hydrolases"/>
    <property type="match status" value="2"/>
</dbReference>
<feature type="region of interest" description="Disordered" evidence="6">
    <location>
        <begin position="370"/>
        <end position="392"/>
    </location>
</feature>
<comment type="caution">
    <text evidence="9">The sequence shown here is derived from an EMBL/GenBank/DDBJ whole genome shotgun (WGS) entry which is preliminary data.</text>
</comment>
<evidence type="ECO:0008006" key="11">
    <source>
        <dbReference type="Google" id="ProtNLM"/>
    </source>
</evidence>
<dbReference type="AlphaFoldDB" id="A0AA39GMA2"/>
<dbReference type="GO" id="GO:0016787">
    <property type="term" value="F:hydrolase activity"/>
    <property type="evidence" value="ECO:0007669"/>
    <property type="project" value="UniProtKB-KW"/>
</dbReference>
<evidence type="ECO:0000313" key="9">
    <source>
        <dbReference type="EMBL" id="KAK0389621.1"/>
    </source>
</evidence>
<dbReference type="InterPro" id="IPR027417">
    <property type="entry name" value="P-loop_NTPase"/>
</dbReference>
<keyword evidence="10" id="KW-1185">Reference proteome</keyword>
<dbReference type="InterPro" id="IPR050474">
    <property type="entry name" value="Hel308_SKI2-like"/>
</dbReference>
<dbReference type="Pfam" id="PF25453">
    <property type="entry name" value="DUF7898"/>
    <property type="match status" value="1"/>
</dbReference>
<evidence type="ECO:0000259" key="8">
    <source>
        <dbReference type="PROSITE" id="PS51194"/>
    </source>
</evidence>
<dbReference type="InterPro" id="IPR048960">
    <property type="entry name" value="POLQ-like_helical"/>
</dbReference>
<dbReference type="CDD" id="cd18026">
    <property type="entry name" value="DEXHc_POLQ-like"/>
    <property type="match status" value="1"/>
</dbReference>
<dbReference type="InterPro" id="IPR046931">
    <property type="entry name" value="HTH_61"/>
</dbReference>
<dbReference type="PROSITE" id="PS51194">
    <property type="entry name" value="HELICASE_CTER"/>
    <property type="match status" value="1"/>
</dbReference>
<comment type="catalytic activity">
    <reaction evidence="5">
        <text>ATP + H2O = ADP + phosphate + H(+)</text>
        <dbReference type="Rhea" id="RHEA:13065"/>
        <dbReference type="ChEBI" id="CHEBI:15377"/>
        <dbReference type="ChEBI" id="CHEBI:15378"/>
        <dbReference type="ChEBI" id="CHEBI:30616"/>
        <dbReference type="ChEBI" id="CHEBI:43474"/>
        <dbReference type="ChEBI" id="CHEBI:456216"/>
        <dbReference type="EC" id="5.6.2.4"/>
    </reaction>
</comment>
<dbReference type="PROSITE" id="PS51192">
    <property type="entry name" value="HELICASE_ATP_BIND_1"/>
    <property type="match status" value="1"/>
</dbReference>
<accession>A0AA39GMA2</accession>
<dbReference type="Gene3D" id="1.10.3380.20">
    <property type="match status" value="1"/>
</dbReference>
<dbReference type="SUPFAM" id="SSF52540">
    <property type="entry name" value="P-loop containing nucleoside triphosphate hydrolases"/>
    <property type="match status" value="1"/>
</dbReference>
<dbReference type="GO" id="GO:0005524">
    <property type="term" value="F:ATP binding"/>
    <property type="evidence" value="ECO:0007669"/>
    <property type="project" value="UniProtKB-KW"/>
</dbReference>
<dbReference type="InterPro" id="IPR057220">
    <property type="entry name" value="DUF7898"/>
</dbReference>
<evidence type="ECO:0000256" key="6">
    <source>
        <dbReference type="SAM" id="MobiDB-lite"/>
    </source>
</evidence>
<keyword evidence="4" id="KW-0067">ATP-binding</keyword>
<dbReference type="SUPFAM" id="SSF158702">
    <property type="entry name" value="Sec63 N-terminal domain-like"/>
    <property type="match status" value="1"/>
</dbReference>
<dbReference type="InterPro" id="IPR011545">
    <property type="entry name" value="DEAD/DEAH_box_helicase_dom"/>
</dbReference>
<dbReference type="Pfam" id="PF00270">
    <property type="entry name" value="DEAD"/>
    <property type="match status" value="1"/>
</dbReference>
<sequence>MQRIPGILHETTFDSARQQHQSRSVTSLDSLEPKAGQKRNRAIHDAAPGRNAPITNHGSVAFHRASSLQPTQPRLTPSLVVDLTDDKSQSEYSQRRHIAATPTTLTDPELTLAHPTYQLPHLLVHNFASLGIKEMYPWQKTCLKGPGLLDGTKNLVYCAPTGGGKSLVADVLMIKRVLCEPHAKALLVLPYVALVQEKVRYLRAVVENLCRSATLPKDDDTIPTWMRRAEIVPLRVVGFFGGGKVRSTWADFDIGVCTMEKANSLINNAIEDGSIRQLKSLVLDELHMIDDAHRGYLLEMIGTKVLSLEQSTQVVGMSATLPNLDLMARWLSAHSYETRYKPVPIHEHLVYDGKIYPIASTRSLVRSVEQLHGTTTTQSSPQPTRRVESSQHKEFRDPVLNAVLSLAYETASQGYGVLVFAGSRNGCESDARWLSRIMPPPEALDPSLLDKRMDLLSELRSLSTGVDPILEETVQSGVAFHRKSFLLYSYWRACAGLTTEERDLVAAAYDAGTLLICVATCSLAAGINLPARRVILHNARMGRDFVGPSLLRQMRGRAGRQGKSPVGETYLCCRDSDLDDVVQLMNAEIPEVSSCLKDESRRLQRVILEAIAIRLAQSSESLLSHFSKSLLFHSDENINMEEQLTASLREIEAMGFVTRDEFSCLEATQLGHAIVASGIDPDDGSFVHKELTKALKAFVMDGELHILYMLTPVQDFGTVVNWRIFRNAMDSLDESGLRVLSFLGIKPTTILRLAQGATLKTNTQAELDEARVYRRFYLAMQLQDLCNEMPIHAVARKYDMPRGTVQTLSQTCQGFAAGMIKFCEQMGWGVMAAALDHFSDRLLAGARTDLLVLAKLPFVKSRTARVFWESGFRTVAAVANADPKELVPVLMQAQPHKVRHKGEDGGRYEEKLLAKANIISSAANRLWQVQMQAELNLE</sequence>
<proteinExistence type="predicted"/>
<evidence type="ECO:0000256" key="4">
    <source>
        <dbReference type="ARBA" id="ARBA00022840"/>
    </source>
</evidence>
<gene>
    <name evidence="9" type="ORF">NLU13_3196</name>
</gene>
<keyword evidence="1" id="KW-0547">Nucleotide-binding</keyword>